<keyword evidence="3" id="KW-1185">Reference proteome</keyword>
<comment type="caution">
    <text evidence="2">The sequence shown here is derived from an EMBL/GenBank/DDBJ whole genome shotgun (WGS) entry which is preliminary data.</text>
</comment>
<organism evidence="2 3">
    <name type="scientific">Chitinophaga qingshengii</name>
    <dbReference type="NCBI Taxonomy" id="1569794"/>
    <lineage>
        <taxon>Bacteria</taxon>
        <taxon>Pseudomonadati</taxon>
        <taxon>Bacteroidota</taxon>
        <taxon>Chitinophagia</taxon>
        <taxon>Chitinophagales</taxon>
        <taxon>Chitinophagaceae</taxon>
        <taxon>Chitinophaga</taxon>
    </lineage>
</organism>
<evidence type="ECO:0000313" key="2">
    <source>
        <dbReference type="EMBL" id="MBC9933321.1"/>
    </source>
</evidence>
<accession>A0ABR7TS59</accession>
<keyword evidence="1" id="KW-1133">Transmembrane helix</keyword>
<evidence type="ECO:0008006" key="4">
    <source>
        <dbReference type="Google" id="ProtNLM"/>
    </source>
</evidence>
<keyword evidence="1" id="KW-0472">Membrane</keyword>
<evidence type="ECO:0000313" key="3">
    <source>
        <dbReference type="Proteomes" id="UP000659124"/>
    </source>
</evidence>
<proteinExistence type="predicted"/>
<evidence type="ECO:0000256" key="1">
    <source>
        <dbReference type="SAM" id="Phobius"/>
    </source>
</evidence>
<keyword evidence="1" id="KW-0812">Transmembrane</keyword>
<dbReference type="EMBL" id="JACVFC010000003">
    <property type="protein sequence ID" value="MBC9933321.1"/>
    <property type="molecule type" value="Genomic_DNA"/>
</dbReference>
<gene>
    <name evidence="2" type="ORF">ICL07_23220</name>
</gene>
<dbReference type="RefSeq" id="WP_188090432.1">
    <property type="nucleotide sequence ID" value="NZ_JACVFC010000003.1"/>
</dbReference>
<name>A0ABR7TS59_9BACT</name>
<dbReference type="Proteomes" id="UP000659124">
    <property type="component" value="Unassembled WGS sequence"/>
</dbReference>
<sequence>MVNGEKIIKVLLFAAGGFLVYNTFFKKKAFALDSATELKRLAEQNTAKGIGKPSAAHVAIANQIWENFNHAIVKDSNEDRIVALFKGSTVPRSVSDMSLIYQAYGVRKLPERIDFDIFGVGFSSGSLIQHVERIFDQDRSQTGDFIALLNTVLSYAPADNK</sequence>
<reference evidence="2 3" key="1">
    <citation type="submission" date="2020-09" db="EMBL/GenBank/DDBJ databases">
        <title>Genome sequences of type strains of Chitinophaga qingshengii and Chitinophaga varians.</title>
        <authorList>
            <person name="Kittiwongwattana C."/>
        </authorList>
    </citation>
    <scope>NUCLEOTIDE SEQUENCE [LARGE SCALE GENOMIC DNA]</scope>
    <source>
        <strain evidence="2 3">JCM 30026</strain>
    </source>
</reference>
<feature type="transmembrane region" description="Helical" evidence="1">
    <location>
        <begin position="6"/>
        <end position="24"/>
    </location>
</feature>
<protein>
    <recommendedName>
        <fullName evidence="4">DUF4359 domain-containing protein</fullName>
    </recommendedName>
</protein>